<dbReference type="CDD" id="cd12087">
    <property type="entry name" value="TM_EGFR-like"/>
    <property type="match status" value="1"/>
</dbReference>
<dbReference type="Pfam" id="PF13181">
    <property type="entry name" value="TPR_8"/>
    <property type="match status" value="1"/>
</dbReference>
<dbReference type="InterPro" id="IPR016032">
    <property type="entry name" value="Sig_transdc_resp-reg_C-effctor"/>
</dbReference>
<evidence type="ECO:0000256" key="1">
    <source>
        <dbReference type="PROSITE-ProRule" id="PRU00339"/>
    </source>
</evidence>
<reference evidence="3 4" key="1">
    <citation type="journal article" date="2019" name="Mar. Drugs">
        <title>Comparative Genomics and CAZyme Genome Repertoires of Marine Zobellia amurskyensis KMM 3526(T) and Zobellia laminariae KMM 3676(T).</title>
        <authorList>
            <person name="Chernysheva N."/>
            <person name="Bystritskaya E."/>
            <person name="Stenkova A."/>
            <person name="Golovkin I."/>
            <person name="Nedashkovskaya O."/>
            <person name="Isaeva M."/>
        </authorList>
    </citation>
    <scope>NUCLEOTIDE SEQUENCE [LARGE SCALE GENOMIC DNA]</scope>
    <source>
        <strain evidence="3 4">KMM 3526</strain>
    </source>
</reference>
<evidence type="ECO:0008006" key="5">
    <source>
        <dbReference type="Google" id="ProtNLM"/>
    </source>
</evidence>
<dbReference type="InterPro" id="IPR019734">
    <property type="entry name" value="TPR_rpt"/>
</dbReference>
<dbReference type="Gene3D" id="1.10.10.10">
    <property type="entry name" value="Winged helix-like DNA-binding domain superfamily/Winged helix DNA-binding domain"/>
    <property type="match status" value="1"/>
</dbReference>
<dbReference type="RefSeq" id="WP_155599086.1">
    <property type="nucleotide sequence ID" value="NZ_RCNR01000007.1"/>
</dbReference>
<dbReference type="GO" id="GO:0003677">
    <property type="term" value="F:DNA binding"/>
    <property type="evidence" value="ECO:0007669"/>
    <property type="project" value="InterPro"/>
</dbReference>
<keyword evidence="4" id="KW-1185">Reference proteome</keyword>
<keyword evidence="2" id="KW-0472">Membrane</keyword>
<dbReference type="AlphaFoldDB" id="A0A7X3D118"/>
<dbReference type="InterPro" id="IPR011990">
    <property type="entry name" value="TPR-like_helical_dom_sf"/>
</dbReference>
<feature type="repeat" description="TPR" evidence="1">
    <location>
        <begin position="241"/>
        <end position="274"/>
    </location>
</feature>
<dbReference type="InterPro" id="IPR036388">
    <property type="entry name" value="WH-like_DNA-bd_sf"/>
</dbReference>
<dbReference type="EMBL" id="RCNR01000007">
    <property type="protein sequence ID" value="MUH35195.1"/>
    <property type="molecule type" value="Genomic_DNA"/>
</dbReference>
<dbReference type="Pfam" id="PF13424">
    <property type="entry name" value="TPR_12"/>
    <property type="match status" value="1"/>
</dbReference>
<dbReference type="SUPFAM" id="SSF46894">
    <property type="entry name" value="C-terminal effector domain of the bipartite response regulators"/>
    <property type="match status" value="1"/>
</dbReference>
<feature type="repeat" description="TPR" evidence="1">
    <location>
        <begin position="117"/>
        <end position="150"/>
    </location>
</feature>
<comment type="caution">
    <text evidence="3">The sequence shown here is derived from an EMBL/GenBank/DDBJ whole genome shotgun (WGS) entry which is preliminary data.</text>
</comment>
<dbReference type="SMART" id="SM00028">
    <property type="entry name" value="TPR"/>
    <property type="match status" value="3"/>
</dbReference>
<organism evidence="3 4">
    <name type="scientific">Zobellia amurskyensis</name>
    <dbReference type="NCBI Taxonomy" id="248905"/>
    <lineage>
        <taxon>Bacteria</taxon>
        <taxon>Pseudomonadati</taxon>
        <taxon>Bacteroidota</taxon>
        <taxon>Flavobacteriia</taxon>
        <taxon>Flavobacteriales</taxon>
        <taxon>Flavobacteriaceae</taxon>
        <taxon>Zobellia</taxon>
    </lineage>
</organism>
<evidence type="ECO:0000313" key="3">
    <source>
        <dbReference type="EMBL" id="MUH35195.1"/>
    </source>
</evidence>
<proteinExistence type="predicted"/>
<keyword evidence="1" id="KW-0802">TPR repeat</keyword>
<sequence>MGLPIRNILLFGFFFLLCTATSRLSAQQNSEKKHDSLAYVFFNKTKKLRRDNPDSALVLLEAKHEEFLQKGDTVNAVKALLEMPYIYGQHVDYTKSYDTLWFALFLADKADNDELKASVYNWLGRLYSFFKRKDEALEYLQTSLEINRKLVEKGQLQKADLVRNYYLLSATHRVLNQPEMAKVYLDSCFVNYAPTNGQLPMAYLHFEKAFQLSVNDKNEEALQLLEELEPWFIENRPSYLVLVYSDMGDVYANLSNYKQSKTYYKKALEISSKYNSHVDFSSLVHEKLANLFEAHGEFEKAFKNQKKAREIDAQFFDSRTAINQSLLEIKDEFRIEKENQERLVQKQRLEKLEQADEISFLQRIILLGSLIFLIIIGVIFFKYLQSRHLAEKQLIRRNKQLEIKKGKELLALKNKELAVSALQMVEKDEFLKEIEDRLKGAEGNSQKPEIKQVLKSISHNRNDNWEEFRLRFTAVNENFYYKITTMYPKLSQTDQKICALIKLNFSSKEMARLLGISVESVHTTRYRVRKKMKLDRGVNLEEYISSL</sequence>
<dbReference type="Gene3D" id="1.25.40.10">
    <property type="entry name" value="Tetratricopeptide repeat domain"/>
    <property type="match status" value="2"/>
</dbReference>
<dbReference type="GO" id="GO:0006355">
    <property type="term" value="P:regulation of DNA-templated transcription"/>
    <property type="evidence" value="ECO:0007669"/>
    <property type="project" value="InterPro"/>
</dbReference>
<name>A0A7X3D118_9FLAO</name>
<accession>A0A7X3D118</accession>
<evidence type="ECO:0000256" key="2">
    <source>
        <dbReference type="SAM" id="Phobius"/>
    </source>
</evidence>
<keyword evidence="2" id="KW-1133">Transmembrane helix</keyword>
<dbReference type="OrthoDB" id="1090267at2"/>
<dbReference type="PROSITE" id="PS50005">
    <property type="entry name" value="TPR"/>
    <property type="match status" value="2"/>
</dbReference>
<protein>
    <recommendedName>
        <fullName evidence="5">Tetratricopeptide repeat protein</fullName>
    </recommendedName>
</protein>
<dbReference type="Proteomes" id="UP000540519">
    <property type="component" value="Unassembled WGS sequence"/>
</dbReference>
<feature type="transmembrane region" description="Helical" evidence="2">
    <location>
        <begin position="364"/>
        <end position="384"/>
    </location>
</feature>
<keyword evidence="2" id="KW-0812">Transmembrane</keyword>
<evidence type="ECO:0000313" key="4">
    <source>
        <dbReference type="Proteomes" id="UP000540519"/>
    </source>
</evidence>
<dbReference type="SUPFAM" id="SSF48452">
    <property type="entry name" value="TPR-like"/>
    <property type="match status" value="2"/>
</dbReference>
<gene>
    <name evidence="3" type="ORF">D9O36_05025</name>
</gene>
<dbReference type="PANTHER" id="PTHR10098">
    <property type="entry name" value="RAPSYN-RELATED"/>
    <property type="match status" value="1"/>
</dbReference>